<organism evidence="1 2">
    <name type="scientific">Brachionus plicatilis</name>
    <name type="common">Marine rotifer</name>
    <name type="synonym">Brachionus muelleri</name>
    <dbReference type="NCBI Taxonomy" id="10195"/>
    <lineage>
        <taxon>Eukaryota</taxon>
        <taxon>Metazoa</taxon>
        <taxon>Spiralia</taxon>
        <taxon>Gnathifera</taxon>
        <taxon>Rotifera</taxon>
        <taxon>Eurotatoria</taxon>
        <taxon>Monogononta</taxon>
        <taxon>Pseudotrocha</taxon>
        <taxon>Ploima</taxon>
        <taxon>Brachionidae</taxon>
        <taxon>Brachionus</taxon>
    </lineage>
</organism>
<name>A0A3M7RFU8_BRAPC</name>
<dbReference type="Proteomes" id="UP000276133">
    <property type="component" value="Unassembled WGS sequence"/>
</dbReference>
<gene>
    <name evidence="1" type="ORF">BpHYR1_025706</name>
</gene>
<accession>A0A3M7RFU8</accession>
<reference evidence="1 2" key="1">
    <citation type="journal article" date="2018" name="Sci. Rep.">
        <title>Genomic signatures of local adaptation to the degree of environmental predictability in rotifers.</title>
        <authorList>
            <person name="Franch-Gras L."/>
            <person name="Hahn C."/>
            <person name="Garcia-Roger E.M."/>
            <person name="Carmona M.J."/>
            <person name="Serra M."/>
            <person name="Gomez A."/>
        </authorList>
    </citation>
    <scope>NUCLEOTIDE SEQUENCE [LARGE SCALE GENOMIC DNA]</scope>
    <source>
        <strain evidence="1">HYR1</strain>
    </source>
</reference>
<dbReference type="AlphaFoldDB" id="A0A3M7RFU8"/>
<dbReference type="EMBL" id="REGN01003533">
    <property type="protein sequence ID" value="RNA22118.1"/>
    <property type="molecule type" value="Genomic_DNA"/>
</dbReference>
<protein>
    <submittedName>
        <fullName evidence="1">Uncharacterized protein</fullName>
    </submittedName>
</protein>
<evidence type="ECO:0000313" key="2">
    <source>
        <dbReference type="Proteomes" id="UP000276133"/>
    </source>
</evidence>
<evidence type="ECO:0000313" key="1">
    <source>
        <dbReference type="EMBL" id="RNA22118.1"/>
    </source>
</evidence>
<sequence length="63" mass="7286">MAIPNKIPTSLNSGWDSIVHGFINCQLKKFLAHTTLINSLFVFELNKQLFSQLSRIFLFLKFN</sequence>
<proteinExistence type="predicted"/>
<comment type="caution">
    <text evidence="1">The sequence shown here is derived from an EMBL/GenBank/DDBJ whole genome shotgun (WGS) entry which is preliminary data.</text>
</comment>
<keyword evidence="2" id="KW-1185">Reference proteome</keyword>